<dbReference type="Proteomes" id="UP000313359">
    <property type="component" value="Unassembled WGS sequence"/>
</dbReference>
<evidence type="ECO:0000313" key="2">
    <source>
        <dbReference type="EMBL" id="RPD65146.1"/>
    </source>
</evidence>
<dbReference type="OrthoDB" id="2758276at2759"/>
<sequence>MAFAQYYYDPAVEFEKLLDDHGQLAAADLPGVPPPVPETRGVAAQQSSDPAGKAVYVRGALPRKSLC</sequence>
<feature type="non-terminal residue" evidence="2">
    <location>
        <position position="1"/>
    </location>
</feature>
<gene>
    <name evidence="2" type="ORF">L227DRAFT_571577</name>
</gene>
<proteinExistence type="predicted"/>
<evidence type="ECO:0000256" key="1">
    <source>
        <dbReference type="SAM" id="MobiDB-lite"/>
    </source>
</evidence>
<organism evidence="2 3">
    <name type="scientific">Lentinus tigrinus ALCF2SS1-6</name>
    <dbReference type="NCBI Taxonomy" id="1328759"/>
    <lineage>
        <taxon>Eukaryota</taxon>
        <taxon>Fungi</taxon>
        <taxon>Dikarya</taxon>
        <taxon>Basidiomycota</taxon>
        <taxon>Agaricomycotina</taxon>
        <taxon>Agaricomycetes</taxon>
        <taxon>Polyporales</taxon>
        <taxon>Polyporaceae</taxon>
        <taxon>Lentinus</taxon>
    </lineage>
</organism>
<evidence type="ECO:0000313" key="3">
    <source>
        <dbReference type="Proteomes" id="UP000313359"/>
    </source>
</evidence>
<reference evidence="2" key="1">
    <citation type="journal article" date="2018" name="Genome Biol. Evol.">
        <title>Genomics and development of Lentinus tigrinus, a white-rot wood-decaying mushroom with dimorphic fruiting bodies.</title>
        <authorList>
            <person name="Wu B."/>
            <person name="Xu Z."/>
            <person name="Knudson A."/>
            <person name="Carlson A."/>
            <person name="Chen N."/>
            <person name="Kovaka S."/>
            <person name="LaButti K."/>
            <person name="Lipzen A."/>
            <person name="Pennachio C."/>
            <person name="Riley R."/>
            <person name="Schakwitz W."/>
            <person name="Umezawa K."/>
            <person name="Ohm R.A."/>
            <person name="Grigoriev I.V."/>
            <person name="Nagy L.G."/>
            <person name="Gibbons J."/>
            <person name="Hibbett D."/>
        </authorList>
    </citation>
    <scope>NUCLEOTIDE SEQUENCE [LARGE SCALE GENOMIC DNA]</scope>
    <source>
        <strain evidence="2">ALCF2SS1-6</strain>
    </source>
</reference>
<dbReference type="EMBL" id="ML122253">
    <property type="protein sequence ID" value="RPD65146.1"/>
    <property type="molecule type" value="Genomic_DNA"/>
</dbReference>
<accession>A0A5C2SV46</accession>
<dbReference type="AlphaFoldDB" id="A0A5C2SV46"/>
<feature type="region of interest" description="Disordered" evidence="1">
    <location>
        <begin position="35"/>
        <end position="54"/>
    </location>
</feature>
<keyword evidence="3" id="KW-1185">Reference proteome</keyword>
<protein>
    <submittedName>
        <fullName evidence="2">Uncharacterized protein</fullName>
    </submittedName>
</protein>
<name>A0A5C2SV46_9APHY</name>